<proteinExistence type="predicted"/>
<name>A0A381YZ78_9ZZZZ</name>
<dbReference type="EMBL" id="UINC01019443">
    <property type="protein sequence ID" value="SVA82315.1"/>
    <property type="molecule type" value="Genomic_DNA"/>
</dbReference>
<evidence type="ECO:0000313" key="1">
    <source>
        <dbReference type="EMBL" id="SVA82315.1"/>
    </source>
</evidence>
<reference evidence="1" key="1">
    <citation type="submission" date="2018-05" db="EMBL/GenBank/DDBJ databases">
        <authorList>
            <person name="Lanie J.A."/>
            <person name="Ng W.-L."/>
            <person name="Kazmierczak K.M."/>
            <person name="Andrzejewski T.M."/>
            <person name="Davidsen T.M."/>
            <person name="Wayne K.J."/>
            <person name="Tettelin H."/>
            <person name="Glass J.I."/>
            <person name="Rusch D."/>
            <person name="Podicherti R."/>
            <person name="Tsui H.-C.T."/>
            <person name="Winkler M.E."/>
        </authorList>
    </citation>
    <scope>NUCLEOTIDE SEQUENCE</scope>
</reference>
<organism evidence="1">
    <name type="scientific">marine metagenome</name>
    <dbReference type="NCBI Taxonomy" id="408172"/>
    <lineage>
        <taxon>unclassified sequences</taxon>
        <taxon>metagenomes</taxon>
        <taxon>ecological metagenomes</taxon>
    </lineage>
</organism>
<dbReference type="AlphaFoldDB" id="A0A381YZ78"/>
<protein>
    <submittedName>
        <fullName evidence="1">Uncharacterized protein</fullName>
    </submittedName>
</protein>
<sequence length="33" mass="3805">MYLRLLNAFLDYIATTHRGGGNGIRTHERTFIP</sequence>
<gene>
    <name evidence="1" type="ORF">METZ01_LOCUS135169</name>
</gene>
<accession>A0A381YZ78</accession>